<gene>
    <name evidence="2" type="ORF">AVDCRST_MAG11-3383</name>
</gene>
<evidence type="ECO:0000313" key="2">
    <source>
        <dbReference type="EMBL" id="CAA9348732.1"/>
    </source>
</evidence>
<name>A0A6J4M512_9BACT</name>
<dbReference type="EMBL" id="CADCTU010000737">
    <property type="protein sequence ID" value="CAA9348732.1"/>
    <property type="molecule type" value="Genomic_DNA"/>
</dbReference>
<feature type="compositionally biased region" description="Basic residues" evidence="1">
    <location>
        <begin position="32"/>
        <end position="43"/>
    </location>
</feature>
<accession>A0A6J4M512</accession>
<feature type="region of interest" description="Disordered" evidence="1">
    <location>
        <begin position="21"/>
        <end position="43"/>
    </location>
</feature>
<sequence>MRGDRRVGCGRRHDVGHAAQRVAPEAADGVERHRRRLRRRAGARRVRRPVASLGLVADRPPARRVRSWERPTPARA</sequence>
<proteinExistence type="predicted"/>
<dbReference type="AlphaFoldDB" id="A0A6J4M512"/>
<protein>
    <submittedName>
        <fullName evidence="2">Uncharacterized protein</fullName>
    </submittedName>
</protein>
<reference evidence="2" key="1">
    <citation type="submission" date="2020-02" db="EMBL/GenBank/DDBJ databases">
        <authorList>
            <person name="Meier V. D."/>
        </authorList>
    </citation>
    <scope>NUCLEOTIDE SEQUENCE</scope>
    <source>
        <strain evidence="2">AVDCRST_MAG11</strain>
    </source>
</reference>
<evidence type="ECO:0000256" key="1">
    <source>
        <dbReference type="SAM" id="MobiDB-lite"/>
    </source>
</evidence>
<feature type="region of interest" description="Disordered" evidence="1">
    <location>
        <begin position="57"/>
        <end position="76"/>
    </location>
</feature>
<organism evidence="2">
    <name type="scientific">uncultured Gemmatimonadaceae bacterium</name>
    <dbReference type="NCBI Taxonomy" id="246130"/>
    <lineage>
        <taxon>Bacteria</taxon>
        <taxon>Pseudomonadati</taxon>
        <taxon>Gemmatimonadota</taxon>
        <taxon>Gemmatimonadia</taxon>
        <taxon>Gemmatimonadales</taxon>
        <taxon>Gemmatimonadaceae</taxon>
        <taxon>environmental samples</taxon>
    </lineage>
</organism>